<dbReference type="InterPro" id="IPR000326">
    <property type="entry name" value="PAP2/HPO"/>
</dbReference>
<feature type="transmembrane region" description="Helical" evidence="1">
    <location>
        <begin position="12"/>
        <end position="33"/>
    </location>
</feature>
<evidence type="ECO:0000256" key="1">
    <source>
        <dbReference type="SAM" id="Phobius"/>
    </source>
</evidence>
<proteinExistence type="predicted"/>
<evidence type="ECO:0000259" key="2">
    <source>
        <dbReference type="SMART" id="SM00014"/>
    </source>
</evidence>
<sequence>MSVTSTRRETTAPAITAVLTGVLVMVVLVRVALQSRRGQSWDQSAMDTVTAGRDTRLAVLSMLGYVGIGSIVAVVVGCAVVAVVRGRVRLAIGAGVVIAGANVTTQLLKHTLLERPDLGLGTLNSLPSGHTTVVASAVGAALLVAPRLLKPVIALLGGFATTLTGASTVVAGWHRPSDVVAALAVSLAWTAAVALVLRGTAVPVVGTLAGAVVGCAAALLFLIAIGVRPVLGWDGFWEAGLVLGVVSAATAAFVVTAAAVSPAE</sequence>
<accession>A0ABY5M6F4</accession>
<feature type="domain" description="Phosphatidic acid phosphatase type 2/haloperoxidase" evidence="2">
    <location>
        <begin position="91"/>
        <end position="194"/>
    </location>
</feature>
<dbReference type="RefSeq" id="WP_232402532.1">
    <property type="nucleotide sequence ID" value="NZ_CP102173.1"/>
</dbReference>
<name>A0ABY5M6F4_9ACTN</name>
<dbReference type="Proteomes" id="UP001316184">
    <property type="component" value="Chromosome"/>
</dbReference>
<dbReference type="SMART" id="SM00014">
    <property type="entry name" value="acidPPc"/>
    <property type="match status" value="1"/>
</dbReference>
<feature type="transmembrane region" description="Helical" evidence="1">
    <location>
        <begin position="152"/>
        <end position="173"/>
    </location>
</feature>
<feature type="transmembrane region" description="Helical" evidence="1">
    <location>
        <begin position="62"/>
        <end position="83"/>
    </location>
</feature>
<feature type="transmembrane region" description="Helical" evidence="1">
    <location>
        <begin position="239"/>
        <end position="260"/>
    </location>
</feature>
<keyword evidence="1" id="KW-1133">Transmembrane helix</keyword>
<organism evidence="3 4">
    <name type="scientific">Aeromicrobium wangtongii</name>
    <dbReference type="NCBI Taxonomy" id="2969247"/>
    <lineage>
        <taxon>Bacteria</taxon>
        <taxon>Bacillati</taxon>
        <taxon>Actinomycetota</taxon>
        <taxon>Actinomycetes</taxon>
        <taxon>Propionibacteriales</taxon>
        <taxon>Nocardioidaceae</taxon>
        <taxon>Aeromicrobium</taxon>
    </lineage>
</organism>
<protein>
    <submittedName>
        <fullName evidence="3">Phosphatase PAP2 family protein</fullName>
    </submittedName>
</protein>
<reference evidence="3 4" key="1">
    <citation type="submission" date="2022-08" db="EMBL/GenBank/DDBJ databases">
        <title>novel species in genus Aeromicrobium.</title>
        <authorList>
            <person name="Ye L."/>
        </authorList>
    </citation>
    <scope>NUCLEOTIDE SEQUENCE [LARGE SCALE GENOMIC DNA]</scope>
    <source>
        <strain evidence="4">zg-Y1379</strain>
    </source>
</reference>
<dbReference type="Pfam" id="PF01569">
    <property type="entry name" value="PAP2"/>
    <property type="match status" value="1"/>
</dbReference>
<dbReference type="SUPFAM" id="SSF48317">
    <property type="entry name" value="Acid phosphatase/Vanadium-dependent haloperoxidase"/>
    <property type="match status" value="1"/>
</dbReference>
<evidence type="ECO:0000313" key="3">
    <source>
        <dbReference type="EMBL" id="UUP13740.1"/>
    </source>
</evidence>
<feature type="transmembrane region" description="Helical" evidence="1">
    <location>
        <begin position="204"/>
        <end position="227"/>
    </location>
</feature>
<gene>
    <name evidence="3" type="ORF">NQV15_00030</name>
</gene>
<keyword evidence="1" id="KW-0472">Membrane</keyword>
<feature type="transmembrane region" description="Helical" evidence="1">
    <location>
        <begin position="90"/>
        <end position="108"/>
    </location>
</feature>
<dbReference type="Gene3D" id="1.20.144.10">
    <property type="entry name" value="Phosphatidic acid phosphatase type 2/haloperoxidase"/>
    <property type="match status" value="1"/>
</dbReference>
<keyword evidence="4" id="KW-1185">Reference proteome</keyword>
<dbReference type="EMBL" id="CP102173">
    <property type="protein sequence ID" value="UUP13740.1"/>
    <property type="molecule type" value="Genomic_DNA"/>
</dbReference>
<dbReference type="InterPro" id="IPR036938">
    <property type="entry name" value="PAP2/HPO_sf"/>
</dbReference>
<keyword evidence="1" id="KW-0812">Transmembrane</keyword>
<feature type="transmembrane region" description="Helical" evidence="1">
    <location>
        <begin position="128"/>
        <end position="145"/>
    </location>
</feature>
<feature type="transmembrane region" description="Helical" evidence="1">
    <location>
        <begin position="179"/>
        <end position="197"/>
    </location>
</feature>
<evidence type="ECO:0000313" key="4">
    <source>
        <dbReference type="Proteomes" id="UP001316184"/>
    </source>
</evidence>